<keyword evidence="3 8" id="KW-0812">Transmembrane</keyword>
<reference evidence="11 12" key="1">
    <citation type="journal article" date="2020" name="ISME J.">
        <title>Comparative genomics reveals insights into cyanobacterial evolution and habitat adaptation.</title>
        <authorList>
            <person name="Chen M.Y."/>
            <person name="Teng W.K."/>
            <person name="Zhao L."/>
            <person name="Hu C.X."/>
            <person name="Zhou Y.K."/>
            <person name="Han B.P."/>
            <person name="Song L.R."/>
            <person name="Shu W.S."/>
        </authorList>
    </citation>
    <scope>NUCLEOTIDE SEQUENCE [LARGE SCALE GENOMIC DNA]</scope>
    <source>
        <strain evidence="11 12">FACHB-248</strain>
    </source>
</reference>
<feature type="coiled-coil region" evidence="6">
    <location>
        <begin position="250"/>
        <end position="316"/>
    </location>
</feature>
<evidence type="ECO:0000259" key="9">
    <source>
        <dbReference type="Pfam" id="PF00364"/>
    </source>
</evidence>
<comment type="subcellular location">
    <subcellularLocation>
        <location evidence="1">Membrane</location>
        <topology evidence="1">Single-pass membrane protein</topology>
    </subcellularLocation>
</comment>
<evidence type="ECO:0000313" key="12">
    <source>
        <dbReference type="Proteomes" id="UP000660380"/>
    </source>
</evidence>
<dbReference type="Pfam" id="PF26002">
    <property type="entry name" value="Beta-barrel_AprE"/>
    <property type="match status" value="1"/>
</dbReference>
<feature type="transmembrane region" description="Helical" evidence="8">
    <location>
        <begin position="57"/>
        <end position="75"/>
    </location>
</feature>
<dbReference type="Gene3D" id="2.40.30.170">
    <property type="match status" value="1"/>
</dbReference>
<name>A0ABR8GRR0_9CYAN</name>
<gene>
    <name evidence="11" type="ORF">H6G81_15205</name>
</gene>
<comment type="caution">
    <text evidence="11">The sequence shown here is derived from an EMBL/GenBank/DDBJ whole genome shotgun (WGS) entry which is preliminary data.</text>
</comment>
<evidence type="ECO:0000256" key="6">
    <source>
        <dbReference type="SAM" id="Coils"/>
    </source>
</evidence>
<evidence type="ECO:0000256" key="2">
    <source>
        <dbReference type="ARBA" id="ARBA00009477"/>
    </source>
</evidence>
<feature type="compositionally biased region" description="Polar residues" evidence="7">
    <location>
        <begin position="1"/>
        <end position="12"/>
    </location>
</feature>
<sequence length="511" mass="57219">MPYASVNSSSPLPQDEGDEYKSYTHSKESAQTSDNAQDLYYGTEELLDALPRVWTRGVLYVLVGFAFVLLPWATLSKVDETGSARGRIEPKGATQKLDTSIGGSVKAVKVKEGDSVKAGQVLLELESDILQTDMEQVKEKLQGLQNQVAQLDVIKKQLQLTLSVQEQQNQSQALEKISQVNQAKQNLDAKQSIYNLQKLEKQALVSQAQQQISTTKNDEKSAQNRLSIDSRQVQRFSQLVNDGAVSTNQVDQLKKEEEESKRLYEKAKSDIKQAQLRLAEEQNRYQSTMSQLESDIKQANLRLQEEQNSYQSLLQTGKLAMLRNQQQVKDLDTQIGTLQSQIAQAGSQITSLKLQMQQRIVRSPIDGVIFEFPTTKPGAVVQPGQRIAQIAPKNTNFVLKAQIPSQDSGFLKVGMPVKIKFDAYPFQEYGIVQGKLTWISPDSKVSQTPQGNTENFELEVTIDQQYIENGKKRIPLSAGQTANAEVIIRQRRVIDFVLDPFKKLQKGGLEM</sequence>
<dbReference type="RefSeq" id="WP_029634064.1">
    <property type="nucleotide sequence ID" value="NZ_JACJTA010000029.1"/>
</dbReference>
<dbReference type="Pfam" id="PF00364">
    <property type="entry name" value="Biotin_lipoyl"/>
    <property type="match status" value="1"/>
</dbReference>
<keyword evidence="6" id="KW-0175">Coiled coil</keyword>
<dbReference type="SUPFAM" id="SSF111369">
    <property type="entry name" value="HlyD-like secretion proteins"/>
    <property type="match status" value="1"/>
</dbReference>
<feature type="domain" description="AprE-like beta-barrel" evidence="10">
    <location>
        <begin position="398"/>
        <end position="487"/>
    </location>
</feature>
<accession>A0ABR8GRR0</accession>
<protein>
    <submittedName>
        <fullName evidence="11">HlyD family efflux transporter periplasmic adaptor subunit</fullName>
    </submittedName>
</protein>
<evidence type="ECO:0000256" key="1">
    <source>
        <dbReference type="ARBA" id="ARBA00004167"/>
    </source>
</evidence>
<dbReference type="PANTHER" id="PTHR30386">
    <property type="entry name" value="MEMBRANE FUSION SUBUNIT OF EMRAB-TOLC MULTIDRUG EFFLUX PUMP"/>
    <property type="match status" value="1"/>
</dbReference>
<dbReference type="PANTHER" id="PTHR30386:SF26">
    <property type="entry name" value="TRANSPORT PROTEIN COMB"/>
    <property type="match status" value="1"/>
</dbReference>
<dbReference type="Gene3D" id="2.40.50.100">
    <property type="match status" value="1"/>
</dbReference>
<evidence type="ECO:0000256" key="7">
    <source>
        <dbReference type="SAM" id="MobiDB-lite"/>
    </source>
</evidence>
<dbReference type="EMBL" id="JACJTA010000029">
    <property type="protein sequence ID" value="MBD2605828.1"/>
    <property type="molecule type" value="Genomic_DNA"/>
</dbReference>
<evidence type="ECO:0000259" key="10">
    <source>
        <dbReference type="Pfam" id="PF26002"/>
    </source>
</evidence>
<organism evidence="11 12">
    <name type="scientific">Scytonema hofmannii FACHB-248</name>
    <dbReference type="NCBI Taxonomy" id="1842502"/>
    <lineage>
        <taxon>Bacteria</taxon>
        <taxon>Bacillati</taxon>
        <taxon>Cyanobacteriota</taxon>
        <taxon>Cyanophyceae</taxon>
        <taxon>Nostocales</taxon>
        <taxon>Scytonemataceae</taxon>
        <taxon>Scytonema</taxon>
    </lineage>
</organism>
<dbReference type="InterPro" id="IPR050739">
    <property type="entry name" value="MFP"/>
</dbReference>
<feature type="compositionally biased region" description="Basic and acidic residues" evidence="7">
    <location>
        <begin position="19"/>
        <end position="28"/>
    </location>
</feature>
<evidence type="ECO:0000256" key="3">
    <source>
        <dbReference type="ARBA" id="ARBA00022692"/>
    </source>
</evidence>
<keyword evidence="12" id="KW-1185">Reference proteome</keyword>
<dbReference type="InterPro" id="IPR058982">
    <property type="entry name" value="Beta-barrel_AprE"/>
</dbReference>
<proteinExistence type="inferred from homology"/>
<evidence type="ECO:0000256" key="4">
    <source>
        <dbReference type="ARBA" id="ARBA00022989"/>
    </source>
</evidence>
<dbReference type="Proteomes" id="UP000660380">
    <property type="component" value="Unassembled WGS sequence"/>
</dbReference>
<feature type="region of interest" description="Disordered" evidence="7">
    <location>
        <begin position="1"/>
        <end position="35"/>
    </location>
</feature>
<evidence type="ECO:0000256" key="8">
    <source>
        <dbReference type="SAM" id="Phobius"/>
    </source>
</evidence>
<evidence type="ECO:0000313" key="11">
    <source>
        <dbReference type="EMBL" id="MBD2605828.1"/>
    </source>
</evidence>
<dbReference type="InterPro" id="IPR000089">
    <property type="entry name" value="Biotin_lipoyl"/>
</dbReference>
<keyword evidence="5 8" id="KW-0472">Membrane</keyword>
<dbReference type="PRINTS" id="PR01490">
    <property type="entry name" value="RTXTOXIND"/>
</dbReference>
<feature type="coiled-coil region" evidence="6">
    <location>
        <begin position="127"/>
        <end position="161"/>
    </location>
</feature>
<evidence type="ECO:0000256" key="5">
    <source>
        <dbReference type="ARBA" id="ARBA00023136"/>
    </source>
</evidence>
<keyword evidence="4 8" id="KW-1133">Transmembrane helix</keyword>
<feature type="domain" description="Lipoyl-binding" evidence="9">
    <location>
        <begin position="101"/>
        <end position="134"/>
    </location>
</feature>
<comment type="similarity">
    <text evidence="2">Belongs to the membrane fusion protein (MFP) (TC 8.A.1) family.</text>
</comment>